<feature type="transmembrane region" description="Helical" evidence="1">
    <location>
        <begin position="12"/>
        <end position="36"/>
    </location>
</feature>
<evidence type="ECO:0000313" key="4">
    <source>
        <dbReference type="Proteomes" id="UP001595722"/>
    </source>
</evidence>
<dbReference type="InterPro" id="IPR036938">
    <property type="entry name" value="PAP2/HPO_sf"/>
</dbReference>
<proteinExistence type="predicted"/>
<organism evidence="3 4">
    <name type="scientific">Bacterioplanoides pacificum</name>
    <dbReference type="NCBI Taxonomy" id="1171596"/>
    <lineage>
        <taxon>Bacteria</taxon>
        <taxon>Pseudomonadati</taxon>
        <taxon>Pseudomonadota</taxon>
        <taxon>Gammaproteobacteria</taxon>
        <taxon>Oceanospirillales</taxon>
        <taxon>Oceanospirillaceae</taxon>
        <taxon>Bacterioplanoides</taxon>
    </lineage>
</organism>
<dbReference type="Pfam" id="PF01569">
    <property type="entry name" value="PAP2"/>
    <property type="match status" value="1"/>
</dbReference>
<accession>A0ABV7VW62</accession>
<dbReference type="RefSeq" id="WP_376867869.1">
    <property type="nucleotide sequence ID" value="NZ_JBHRYB010000015.1"/>
</dbReference>
<dbReference type="SUPFAM" id="SSF48317">
    <property type="entry name" value="Acid phosphatase/Vanadium-dependent haloperoxidase"/>
    <property type="match status" value="1"/>
</dbReference>
<name>A0ABV7VW62_9GAMM</name>
<dbReference type="Gene3D" id="1.20.144.10">
    <property type="entry name" value="Phosphatidic acid phosphatase type 2/haloperoxidase"/>
    <property type="match status" value="1"/>
</dbReference>
<feature type="transmembrane region" description="Helical" evidence="1">
    <location>
        <begin position="56"/>
        <end position="78"/>
    </location>
</feature>
<feature type="domain" description="Phosphatidic acid phosphatase type 2/haloperoxidase" evidence="2">
    <location>
        <begin position="93"/>
        <end position="211"/>
    </location>
</feature>
<sequence length="229" mass="26225">MNTLLKHHADWLSLLILAAVFVCWPQIDLTVSSWFFDTELRNWPLKDHPVSASVYALFRYMPHFLLPLMLVILGLTFWRHGICKDHRKPWLYLFLVLLIGPGIIVHGVFKEGFERPRPRQVQEFNGNSGFTPAFVISDSCEKSCKSFVSGHAAMGFFFIALGWVFRSRRWFWFGISMGVISSVGRIVQGGHFLSDTLFAGFVVYFTCRILGYWLLGHSRISPPEKAGAH</sequence>
<evidence type="ECO:0000313" key="3">
    <source>
        <dbReference type="EMBL" id="MFC3681454.1"/>
    </source>
</evidence>
<reference evidence="4" key="1">
    <citation type="journal article" date="2019" name="Int. J. Syst. Evol. Microbiol.">
        <title>The Global Catalogue of Microorganisms (GCM) 10K type strain sequencing project: providing services to taxonomists for standard genome sequencing and annotation.</title>
        <authorList>
            <consortium name="The Broad Institute Genomics Platform"/>
            <consortium name="The Broad Institute Genome Sequencing Center for Infectious Disease"/>
            <person name="Wu L."/>
            <person name="Ma J."/>
        </authorList>
    </citation>
    <scope>NUCLEOTIDE SEQUENCE [LARGE SCALE GENOMIC DNA]</scope>
    <source>
        <strain evidence="4">KCTC 42424</strain>
    </source>
</reference>
<evidence type="ECO:0000259" key="2">
    <source>
        <dbReference type="Pfam" id="PF01569"/>
    </source>
</evidence>
<keyword evidence="4" id="KW-1185">Reference proteome</keyword>
<feature type="transmembrane region" description="Helical" evidence="1">
    <location>
        <begin position="147"/>
        <end position="165"/>
    </location>
</feature>
<keyword evidence="1" id="KW-0472">Membrane</keyword>
<comment type="caution">
    <text evidence="3">The sequence shown here is derived from an EMBL/GenBank/DDBJ whole genome shotgun (WGS) entry which is preliminary data.</text>
</comment>
<feature type="transmembrane region" description="Helical" evidence="1">
    <location>
        <begin position="170"/>
        <end position="190"/>
    </location>
</feature>
<feature type="transmembrane region" description="Helical" evidence="1">
    <location>
        <begin position="90"/>
        <end position="109"/>
    </location>
</feature>
<dbReference type="Proteomes" id="UP001595722">
    <property type="component" value="Unassembled WGS sequence"/>
</dbReference>
<keyword evidence="1" id="KW-0812">Transmembrane</keyword>
<feature type="transmembrane region" description="Helical" evidence="1">
    <location>
        <begin position="196"/>
        <end position="215"/>
    </location>
</feature>
<protein>
    <submittedName>
        <fullName evidence="3">Phosphatase PAP2 family protein</fullName>
    </submittedName>
</protein>
<keyword evidence="1" id="KW-1133">Transmembrane helix</keyword>
<gene>
    <name evidence="3" type="ORF">ACFOMG_15225</name>
</gene>
<dbReference type="CDD" id="cd03396">
    <property type="entry name" value="PAP2_like_6"/>
    <property type="match status" value="1"/>
</dbReference>
<evidence type="ECO:0000256" key="1">
    <source>
        <dbReference type="SAM" id="Phobius"/>
    </source>
</evidence>
<dbReference type="EMBL" id="JBHRYB010000015">
    <property type="protein sequence ID" value="MFC3681454.1"/>
    <property type="molecule type" value="Genomic_DNA"/>
</dbReference>
<dbReference type="InterPro" id="IPR000326">
    <property type="entry name" value="PAP2/HPO"/>
</dbReference>